<evidence type="ECO:0000256" key="2">
    <source>
        <dbReference type="ARBA" id="ARBA00004412"/>
    </source>
</evidence>
<accession>F6YQH2</accession>
<evidence type="ECO:0000313" key="26">
    <source>
        <dbReference type="Ensembl" id="ENSXETP00000012947"/>
    </source>
</evidence>
<dbReference type="GO" id="GO:0010008">
    <property type="term" value="C:endosome membrane"/>
    <property type="evidence" value="ECO:0007669"/>
    <property type="project" value="UniProtKB-SubCell"/>
</dbReference>
<keyword evidence="9 24" id="KW-0812">Transmembrane</keyword>
<dbReference type="Pfam" id="PF01582">
    <property type="entry name" value="TIR"/>
    <property type="match status" value="1"/>
</dbReference>
<dbReference type="ExpressionAtlas" id="F6YQH2">
    <property type="expression patterns" value="baseline"/>
</dbReference>
<organism evidence="26">
    <name type="scientific">Xenopus tropicalis</name>
    <name type="common">Western clawed frog</name>
    <name type="synonym">Silurana tropicalis</name>
    <dbReference type="NCBI Taxonomy" id="8364"/>
    <lineage>
        <taxon>Eukaryota</taxon>
        <taxon>Metazoa</taxon>
        <taxon>Chordata</taxon>
        <taxon>Craniata</taxon>
        <taxon>Vertebrata</taxon>
        <taxon>Euteleostomi</taxon>
        <taxon>Amphibia</taxon>
        <taxon>Batrachia</taxon>
        <taxon>Anura</taxon>
        <taxon>Pipoidea</taxon>
        <taxon>Pipidae</taxon>
        <taxon>Xenopodinae</taxon>
        <taxon>Xenopus</taxon>
        <taxon>Silurana</taxon>
    </lineage>
</organism>
<evidence type="ECO:0000256" key="18">
    <source>
        <dbReference type="ARBA" id="ARBA00023136"/>
    </source>
</evidence>
<feature type="transmembrane region" description="Helical" evidence="24">
    <location>
        <begin position="717"/>
        <end position="737"/>
    </location>
</feature>
<dbReference type="GO" id="GO:0032755">
    <property type="term" value="P:positive regulation of interleukin-6 production"/>
    <property type="evidence" value="ECO:0007669"/>
    <property type="project" value="UniProtKB-ARBA"/>
</dbReference>
<evidence type="ECO:0000256" key="15">
    <source>
        <dbReference type="ARBA" id="ARBA00022859"/>
    </source>
</evidence>
<dbReference type="Ensembl" id="ENSXETT00000012947">
    <property type="protein sequence ID" value="ENSXETP00000012947"/>
    <property type="gene ID" value="ENSXETG00000005873"/>
</dbReference>
<dbReference type="GO" id="GO:0043123">
    <property type="term" value="P:positive regulation of canonical NF-kappaB signal transduction"/>
    <property type="evidence" value="ECO:0007669"/>
    <property type="project" value="UniProtKB-ARBA"/>
</dbReference>
<evidence type="ECO:0000256" key="13">
    <source>
        <dbReference type="ARBA" id="ARBA00022824"/>
    </source>
</evidence>
<keyword evidence="8" id="KW-0433">Leucine-rich repeat</keyword>
<keyword evidence="18 24" id="KW-0472">Membrane</keyword>
<evidence type="ECO:0000256" key="17">
    <source>
        <dbReference type="ARBA" id="ARBA00022989"/>
    </source>
</evidence>
<dbReference type="GO" id="GO:0032722">
    <property type="term" value="P:positive regulation of chemokine production"/>
    <property type="evidence" value="ECO:0007669"/>
    <property type="project" value="UniProtKB-ARBA"/>
</dbReference>
<keyword evidence="20" id="KW-0675">Receptor</keyword>
<dbReference type="FunFam" id="3.40.50.10140:FF:000008">
    <property type="entry name" value="Toll-like receptor 3"/>
    <property type="match status" value="1"/>
</dbReference>
<keyword evidence="6" id="KW-0597">Phosphoprotein</keyword>
<keyword evidence="5" id="KW-1017">Isopeptide bond</keyword>
<evidence type="ECO:0000256" key="19">
    <source>
        <dbReference type="ARBA" id="ARBA00023157"/>
    </source>
</evidence>
<proteinExistence type="inferred from homology"/>
<sequence>MSACILKKQSASAICRNPSNNLNEMGQLWLSLHILYAIYGMSLVAGNPCKITEDLTADCSHLKLSAIPSDLPRNIKALDLSHNQLKKLPAANLSVYDQLERLDAGFNTLHQFEPALCKQLLMLKTLNLEHNEFTKISENDFTFCVHLSELHLASNGISNIDGNPFEKLENLLFLDMSHNKMISTALGNKQQLNNLKELYLNSNKISKLNKEAFEFLANTSLQKLDLSSNPLTEINPGCFQAIGSFAALVIQNTQLDPQRTEQVCSELAHTGVRNLTLNNIRLSKIRNTTFKGLADTNLTVLDLSGNSLSQIDNDSFVSLGALEILNLENNDISHVNPKTFNGLSKVRVLNLRKSLSSNLKLDDLSFQSLHNVQYLNMEANKIISITEHTFIGLTSLTNLSLSDSTLQQHTLTNRTFLSLSKSPLYHLNLTKTGLTKIENGAFLCLKHLQLLDMGLNQIDQEVSGNELEGLANIEMIYLSYNRRITLTSNSFIFAPSLSKLYLRKTALTFRDLNPSPFKVLQNLTVLDLSNNNIANIQEDVFESLSNLRILSFEHNNLARLWKEANPGGPVLFLKGLKNLEKLSLLSNGFDEIPANAFKGLCKLKVLDIGENNVYILPPSVFDDQHSLTLLDLHKNLITSVEQDLFKNVFSSLKYLNMGGNPYDCTCESIAWFASWLNTTNTSVPLAHSQYICNTPARYHGNPVDNFDSSPCKELAPFRLFVSTFSLMLVFILSVLLIQFQGWRIHFYWTVSINRILGFKEIDPRKRNFDYDAYIIHAQNDVSWVENHLIPLEKNAGSKLQFCFEERDLEAGTSTLSAFVDCINRSRKIIFVVTRNLLNDSWCRRFKVQHAFQQAIEQNRDSIILIFLEDIPDYKLYHTIHLRRGMFKSRCILDWPDQMERIKTFYQRLKIALGSTNLVNLL</sequence>
<dbReference type="Gene3D" id="3.80.10.10">
    <property type="entry name" value="Ribonuclease Inhibitor"/>
    <property type="match status" value="1"/>
</dbReference>
<dbReference type="SMART" id="SM00082">
    <property type="entry name" value="LRRCT"/>
    <property type="match status" value="1"/>
</dbReference>
<dbReference type="SMART" id="SM00255">
    <property type="entry name" value="TIR"/>
    <property type="match status" value="1"/>
</dbReference>
<dbReference type="InterPro" id="IPR035897">
    <property type="entry name" value="Toll_tir_struct_dom_sf"/>
</dbReference>
<keyword evidence="16" id="KW-0694">RNA-binding</keyword>
<reference evidence="26" key="1">
    <citation type="journal article" date="2010" name="Science">
        <title>The genome of the Western clawed frog Xenopus tropicalis.</title>
        <authorList>
            <person name="Hellsten U."/>
            <person name="Harland R.M."/>
            <person name="Gilchrist M.J."/>
            <person name="Hendrix D."/>
            <person name="Jurka J."/>
            <person name="Kapitonov V."/>
            <person name="Ovcharenko I."/>
            <person name="Putnam N.H."/>
            <person name="Shu S."/>
            <person name="Taher L."/>
            <person name="Blitz I.L."/>
            <person name="Blumberg B."/>
            <person name="Dichmann D.S."/>
            <person name="Dubchak I."/>
            <person name="Amaya E."/>
            <person name="Detter J.C."/>
            <person name="Fletcher R."/>
            <person name="Gerhard D.S."/>
            <person name="Goodstein D."/>
            <person name="Graves T."/>
            <person name="Grigoriev I.V."/>
            <person name="Grimwood J."/>
            <person name="Kawashima T."/>
            <person name="Lindquist E."/>
            <person name="Lucas S.M."/>
            <person name="Mead P.E."/>
            <person name="Mitros T."/>
            <person name="Ogino H."/>
            <person name="Ohta Y."/>
            <person name="Poliakov A.V."/>
            <person name="Pollet N."/>
            <person name="Robert J."/>
            <person name="Salamov A."/>
            <person name="Sater A.K."/>
            <person name="Schmutz J."/>
            <person name="Terry A."/>
            <person name="Vize P.D."/>
            <person name="Warren W.C."/>
            <person name="Wells D."/>
            <person name="Wills A."/>
            <person name="Wilson R.K."/>
            <person name="Zimmerman L.B."/>
            <person name="Zorn A.M."/>
            <person name="Grainger R."/>
            <person name="Grammer T."/>
            <person name="Khokha M.K."/>
            <person name="Richardson P.M."/>
            <person name="Rokhsar D.S."/>
        </authorList>
    </citation>
    <scope>NUCLEOTIDE SEQUENCE [LARGE SCALE GENOMIC DNA]</scope>
    <source>
        <strain evidence="26">Nigerian</strain>
    </source>
</reference>
<keyword evidence="22" id="KW-0395">Inflammatory response</keyword>
<dbReference type="InterPro" id="IPR032675">
    <property type="entry name" value="LRR_dom_sf"/>
</dbReference>
<dbReference type="InterPro" id="IPR001611">
    <property type="entry name" value="Leu-rich_rpt"/>
</dbReference>
<evidence type="ECO:0000259" key="25">
    <source>
        <dbReference type="PROSITE" id="PS50104"/>
    </source>
</evidence>
<dbReference type="GO" id="GO:0090594">
    <property type="term" value="P:inflammatory response to wounding"/>
    <property type="evidence" value="ECO:0007669"/>
    <property type="project" value="UniProtKB-ARBA"/>
</dbReference>
<dbReference type="InterPro" id="IPR000157">
    <property type="entry name" value="TIR_dom"/>
</dbReference>
<dbReference type="SMART" id="SM00365">
    <property type="entry name" value="LRR_SD22"/>
    <property type="match status" value="12"/>
</dbReference>
<dbReference type="InterPro" id="IPR003591">
    <property type="entry name" value="Leu-rich_rpt_typical-subtyp"/>
</dbReference>
<dbReference type="InParanoid" id="F6YQH2"/>
<dbReference type="HOGENOM" id="CLU_006000_4_1_1"/>
<dbReference type="GO" id="GO:0046330">
    <property type="term" value="P:positive regulation of JNK cascade"/>
    <property type="evidence" value="ECO:0007669"/>
    <property type="project" value="UniProtKB-ARBA"/>
</dbReference>
<evidence type="ECO:0000256" key="8">
    <source>
        <dbReference type="ARBA" id="ARBA00022614"/>
    </source>
</evidence>
<dbReference type="PaxDb" id="8364-ENSXETP00000058698"/>
<dbReference type="FunCoup" id="F6YQH2">
    <property type="interactions" value="165"/>
</dbReference>
<dbReference type="GO" id="GO:0043330">
    <property type="term" value="P:response to exogenous dsRNA"/>
    <property type="evidence" value="ECO:0007669"/>
    <property type="project" value="UniProtKB-ARBA"/>
</dbReference>
<dbReference type="PROSITE" id="PS50104">
    <property type="entry name" value="TIR"/>
    <property type="match status" value="1"/>
</dbReference>
<evidence type="ECO:0000256" key="22">
    <source>
        <dbReference type="ARBA" id="ARBA00023198"/>
    </source>
</evidence>
<dbReference type="PROSITE" id="PS51450">
    <property type="entry name" value="LRR"/>
    <property type="match status" value="6"/>
</dbReference>
<name>F6YQH2_XENTR</name>
<dbReference type="SUPFAM" id="SSF52058">
    <property type="entry name" value="L domain-like"/>
    <property type="match status" value="2"/>
</dbReference>
<keyword evidence="10" id="KW-0732">Signal</keyword>
<dbReference type="InterPro" id="IPR041015">
    <property type="entry name" value="TLR3_TMD"/>
</dbReference>
<dbReference type="PRINTS" id="PR01537">
    <property type="entry name" value="INTRLKN1R1F"/>
</dbReference>
<dbReference type="GO" id="GO:0002684">
    <property type="term" value="P:positive regulation of immune system process"/>
    <property type="evidence" value="ECO:0007669"/>
    <property type="project" value="UniProtKB-ARBA"/>
</dbReference>
<keyword evidence="15" id="KW-0391">Immunity</keyword>
<keyword evidence="19" id="KW-1015">Disulfide bond</keyword>
<dbReference type="GO" id="GO:0003723">
    <property type="term" value="F:RNA binding"/>
    <property type="evidence" value="ECO:0007669"/>
    <property type="project" value="UniProtKB-KW"/>
</dbReference>
<dbReference type="GO" id="GO:0005886">
    <property type="term" value="C:plasma membrane"/>
    <property type="evidence" value="ECO:0007669"/>
    <property type="project" value="UniProtKB-ARBA"/>
</dbReference>
<dbReference type="Pfam" id="PF13855">
    <property type="entry name" value="LRR_8"/>
    <property type="match status" value="7"/>
</dbReference>
<dbReference type="SUPFAM" id="SSF52200">
    <property type="entry name" value="Toll/Interleukin receptor TIR domain"/>
    <property type="match status" value="1"/>
</dbReference>
<dbReference type="GO" id="GO:0032728">
    <property type="term" value="P:positive regulation of interferon-beta production"/>
    <property type="evidence" value="ECO:0007669"/>
    <property type="project" value="UniProtKB-ARBA"/>
</dbReference>
<dbReference type="DNASU" id="780305"/>
<evidence type="ECO:0000256" key="20">
    <source>
        <dbReference type="ARBA" id="ARBA00023170"/>
    </source>
</evidence>
<gene>
    <name evidence="26" type="primary">tlr3</name>
</gene>
<evidence type="ECO:0000256" key="1">
    <source>
        <dbReference type="ARBA" id="ARBA00004115"/>
    </source>
</evidence>
<dbReference type="FunFam" id="3.80.10.10:FF:000137">
    <property type="entry name" value="Toll-like receptor 3"/>
    <property type="match status" value="1"/>
</dbReference>
<keyword evidence="11" id="KW-0677">Repeat</keyword>
<reference evidence="26" key="2">
    <citation type="submission" date="2011-06" db="UniProtKB">
        <authorList>
            <consortium name="Ensembl"/>
        </authorList>
    </citation>
    <scope>IDENTIFICATION</scope>
</reference>
<comment type="similarity">
    <text evidence="4">Belongs to the Toll-like receptor family.</text>
</comment>
<evidence type="ECO:0000256" key="3">
    <source>
        <dbReference type="ARBA" id="ARBA00004608"/>
    </source>
</evidence>
<evidence type="ECO:0000256" key="21">
    <source>
        <dbReference type="ARBA" id="ARBA00023180"/>
    </source>
</evidence>
<comment type="subcellular location">
    <subcellularLocation>
        <location evidence="2">Early endosome</location>
    </subcellularLocation>
    <subcellularLocation>
        <location evidence="1">Endoplasmic reticulum membrane</location>
        <topology evidence="1">Single-pass type I membrane protein</topology>
    </subcellularLocation>
    <subcellularLocation>
        <location evidence="3">Endosome membrane</location>
    </subcellularLocation>
</comment>
<dbReference type="GO" id="GO:0051607">
    <property type="term" value="P:defense response to virus"/>
    <property type="evidence" value="ECO:0007669"/>
    <property type="project" value="UniProtKB-ARBA"/>
</dbReference>
<dbReference type="AlphaFoldDB" id="F6YQH2"/>
<keyword evidence="21" id="KW-0325">Glycoprotein</keyword>
<evidence type="ECO:0000256" key="5">
    <source>
        <dbReference type="ARBA" id="ARBA00022499"/>
    </source>
</evidence>
<evidence type="ECO:0000256" key="12">
    <source>
        <dbReference type="ARBA" id="ARBA00022753"/>
    </source>
</evidence>
<dbReference type="eggNOG" id="KOG4641">
    <property type="taxonomic scope" value="Eukaryota"/>
</dbReference>
<dbReference type="GO" id="GO:0005789">
    <property type="term" value="C:endoplasmic reticulum membrane"/>
    <property type="evidence" value="ECO:0007669"/>
    <property type="project" value="UniProtKB-SubCell"/>
</dbReference>
<evidence type="ECO:0000256" key="9">
    <source>
        <dbReference type="ARBA" id="ARBA00022692"/>
    </source>
</evidence>
<evidence type="ECO:0000256" key="6">
    <source>
        <dbReference type="ARBA" id="ARBA00022553"/>
    </source>
</evidence>
<dbReference type="GO" id="GO:0004888">
    <property type="term" value="F:transmembrane signaling receptor activity"/>
    <property type="evidence" value="ECO:0007669"/>
    <property type="project" value="UniProtKB-ARBA"/>
</dbReference>
<evidence type="ECO:0000256" key="14">
    <source>
        <dbReference type="ARBA" id="ARBA00022843"/>
    </source>
</evidence>
<keyword evidence="14" id="KW-0832">Ubl conjugation</keyword>
<dbReference type="GO" id="GO:0045087">
    <property type="term" value="P:innate immune response"/>
    <property type="evidence" value="ECO:0007669"/>
    <property type="project" value="UniProtKB-KW"/>
</dbReference>
<dbReference type="GO" id="GO:0038187">
    <property type="term" value="F:pattern recognition receptor activity"/>
    <property type="evidence" value="ECO:0007669"/>
    <property type="project" value="UniProtKB-ARBA"/>
</dbReference>
<dbReference type="Gene3D" id="3.40.50.10140">
    <property type="entry name" value="Toll/interleukin-1 receptor homology (TIR) domain"/>
    <property type="match status" value="1"/>
</dbReference>
<evidence type="ECO:0000256" key="23">
    <source>
        <dbReference type="ARBA" id="ARBA00072834"/>
    </source>
</evidence>
<dbReference type="PANTHER" id="PTHR24365">
    <property type="entry name" value="TOLL-LIKE RECEPTOR"/>
    <property type="match status" value="1"/>
</dbReference>
<dbReference type="SMART" id="SM00369">
    <property type="entry name" value="LRR_TYP"/>
    <property type="match status" value="14"/>
</dbReference>
<keyword evidence="7" id="KW-0399">Innate immunity</keyword>
<dbReference type="GO" id="GO:0005769">
    <property type="term" value="C:early endosome"/>
    <property type="evidence" value="ECO:0007669"/>
    <property type="project" value="UniProtKB-SubCell"/>
</dbReference>
<evidence type="ECO:0000256" key="7">
    <source>
        <dbReference type="ARBA" id="ARBA00022588"/>
    </source>
</evidence>
<keyword evidence="17 24" id="KW-1133">Transmembrane helix</keyword>
<keyword evidence="13" id="KW-0256">Endoplasmic reticulum</keyword>
<dbReference type="PANTHER" id="PTHR24365:SF524">
    <property type="entry name" value="TOLL-LIKE RECEPTOR 3"/>
    <property type="match status" value="1"/>
</dbReference>
<evidence type="ECO:0000256" key="10">
    <source>
        <dbReference type="ARBA" id="ARBA00022729"/>
    </source>
</evidence>
<protein>
    <recommendedName>
        <fullName evidence="23">Toll-like receptor 3</fullName>
    </recommendedName>
</protein>
<evidence type="ECO:0000256" key="11">
    <source>
        <dbReference type="ARBA" id="ARBA00022737"/>
    </source>
</evidence>
<evidence type="ECO:0000256" key="16">
    <source>
        <dbReference type="ARBA" id="ARBA00022884"/>
    </source>
</evidence>
<evidence type="ECO:0000256" key="24">
    <source>
        <dbReference type="SAM" id="Phobius"/>
    </source>
</evidence>
<evidence type="ECO:0000256" key="4">
    <source>
        <dbReference type="ARBA" id="ARBA00009634"/>
    </source>
</evidence>
<dbReference type="Pfam" id="PF17968">
    <property type="entry name" value="Tlr3_TMD"/>
    <property type="match status" value="1"/>
</dbReference>
<dbReference type="Xenbase" id="XB-GENE-491049">
    <property type="gene designation" value="tlr3"/>
</dbReference>
<feature type="domain" description="TIR" evidence="25">
    <location>
        <begin position="768"/>
        <end position="912"/>
    </location>
</feature>
<dbReference type="PRINTS" id="PR00019">
    <property type="entry name" value="LEURICHRPT"/>
</dbReference>
<dbReference type="GO" id="GO:0035556">
    <property type="term" value="P:intracellular signal transduction"/>
    <property type="evidence" value="ECO:0007669"/>
    <property type="project" value="UniProtKB-ARBA"/>
</dbReference>
<dbReference type="Bgee" id="ENSXETG00000005873">
    <property type="expression patterns" value="Expressed in liver and 7 other cell types or tissues"/>
</dbReference>
<dbReference type="InterPro" id="IPR000483">
    <property type="entry name" value="Cys-rich_flank_reg_C"/>
</dbReference>
<keyword evidence="12" id="KW-0967">Endosome</keyword>
<dbReference type="GeneTree" id="ENSGT00940000165464"/>